<sequence length="55" mass="6595">MGKNFQYRRLHVLSGDIRSGFYCTICNKEIKSISHYKYVHKEVYKKAIEQISIRN</sequence>
<accession>A0A1N5TVE2</accession>
<dbReference type="KEGG" id="cdiv:CPM_0686"/>
<evidence type="ECO:0000313" key="3">
    <source>
        <dbReference type="Proteomes" id="UP000187822"/>
    </source>
</evidence>
<dbReference type="Proteomes" id="UP000195607">
    <property type="component" value="Chromosome I"/>
</dbReference>
<dbReference type="STRING" id="1673428.CPM_0686"/>
<reference evidence="3" key="3">
    <citation type="submission" date="2016-06" db="EMBL/GenBank/DDBJ databases">
        <authorList>
            <person name="Toshchakov V.S."/>
        </authorList>
    </citation>
    <scope>NUCLEOTIDE SEQUENCE [LARGE SCALE GENOMIC DNA]</scope>
    <source>
        <strain>PM4 (JCM 30641</strain>
        <strain evidence="3">\VKM B-2940)</strain>
    </source>
</reference>
<name>A0A1N5TVE2_9ARCH</name>
<evidence type="ECO:0000313" key="2">
    <source>
        <dbReference type="EMBL" id="SJK84545.1"/>
    </source>
</evidence>
<dbReference type="EMBL" id="LT671858">
    <property type="protein sequence ID" value="SIM51899.1"/>
    <property type="molecule type" value="Genomic_DNA"/>
</dbReference>
<reference evidence="1 4" key="1">
    <citation type="submission" date="2016-04" db="EMBL/GenBank/DDBJ databases">
        <authorList>
            <person name="Evans L.H."/>
            <person name="Alamgir A."/>
            <person name="Owens N."/>
            <person name="Weber N.D."/>
            <person name="Virtaneva K."/>
            <person name="Barbian K."/>
            <person name="Babar A."/>
            <person name="Rosenke K."/>
        </authorList>
    </citation>
    <scope>NUCLEOTIDE SEQUENCE [LARGE SCALE GENOMIC DNA]</scope>
    <source>
        <strain evidence="1">S5</strain>
        <strain evidence="4">S5(T) (JCM 30642 \VKM B-2941)</strain>
    </source>
</reference>
<evidence type="ECO:0000313" key="4">
    <source>
        <dbReference type="Proteomes" id="UP000195607"/>
    </source>
</evidence>
<dbReference type="Proteomes" id="UP000187822">
    <property type="component" value="Chromosome I"/>
</dbReference>
<keyword evidence="3" id="KW-1185">Reference proteome</keyword>
<protein>
    <submittedName>
        <fullName evidence="1">Uncharacterized protein</fullName>
    </submittedName>
</protein>
<dbReference type="EMBL" id="LT719092">
    <property type="protein sequence ID" value="SJK84545.1"/>
    <property type="molecule type" value="Genomic_DNA"/>
</dbReference>
<gene>
    <name evidence="2" type="ORF">CPM_0686</name>
    <name evidence="1" type="ORF">CSP5_0689</name>
</gene>
<dbReference type="AlphaFoldDB" id="A0A1N5TVE2"/>
<proteinExistence type="predicted"/>
<evidence type="ECO:0000313" key="1">
    <source>
        <dbReference type="EMBL" id="SIM51899.1"/>
    </source>
</evidence>
<organism evidence="1 4">
    <name type="scientific">Cuniculiplasma divulgatum</name>
    <dbReference type="NCBI Taxonomy" id="1673428"/>
    <lineage>
        <taxon>Archaea</taxon>
        <taxon>Methanobacteriati</taxon>
        <taxon>Thermoplasmatota</taxon>
        <taxon>Thermoplasmata</taxon>
        <taxon>Thermoplasmatales</taxon>
        <taxon>Cuniculiplasmataceae</taxon>
        <taxon>Cuniculiplasma</taxon>
    </lineage>
</organism>
<reference evidence="2" key="2">
    <citation type="submission" date="2016-06" db="EMBL/GenBank/DDBJ databases">
        <authorList>
            <person name="Olsen C.W."/>
            <person name="Carey S."/>
            <person name="Hinshaw L."/>
            <person name="Karasin A.I."/>
        </authorList>
    </citation>
    <scope>NUCLEOTIDE SEQUENCE [LARGE SCALE GENOMIC DNA]</scope>
    <source>
        <strain evidence="2">PM4</strain>
    </source>
</reference>